<feature type="domain" description="Histidine kinase/HSP90-like ATPase" evidence="1">
    <location>
        <begin position="57"/>
        <end position="146"/>
    </location>
</feature>
<keyword evidence="2" id="KW-0418">Kinase</keyword>
<dbReference type="InterPro" id="IPR036890">
    <property type="entry name" value="HATPase_C_sf"/>
</dbReference>
<dbReference type="EMBL" id="CAADRM010000024">
    <property type="protein sequence ID" value="VFU11913.1"/>
    <property type="molecule type" value="Genomic_DNA"/>
</dbReference>
<reference evidence="2" key="1">
    <citation type="submission" date="2019-03" db="EMBL/GenBank/DDBJ databases">
        <authorList>
            <person name="Hao L."/>
        </authorList>
    </citation>
    <scope>NUCLEOTIDE SEQUENCE</scope>
</reference>
<dbReference type="SUPFAM" id="SSF55874">
    <property type="entry name" value="ATPase domain of HSP90 chaperone/DNA topoisomerase II/histidine kinase"/>
    <property type="match status" value="1"/>
</dbReference>
<dbReference type="Gene3D" id="3.30.565.10">
    <property type="entry name" value="Histidine kinase-like ATPase, C-terminal domain"/>
    <property type="match status" value="1"/>
</dbReference>
<gene>
    <name evidence="2" type="primary">rsbT</name>
    <name evidence="2" type="ORF">SCFA_120005</name>
</gene>
<keyword evidence="2" id="KW-0808">Transferase</keyword>
<name>A0A485LX85_9ZZZZ</name>
<dbReference type="GO" id="GO:0004674">
    <property type="term" value="F:protein serine/threonine kinase activity"/>
    <property type="evidence" value="ECO:0007669"/>
    <property type="project" value="UniProtKB-EC"/>
</dbReference>
<protein>
    <submittedName>
        <fullName evidence="2">Serine/threonine-protein kinase RsbT</fullName>
        <ecNumber evidence="2">2.7.11.1</ecNumber>
    </submittedName>
</protein>
<dbReference type="InterPro" id="IPR003594">
    <property type="entry name" value="HATPase_dom"/>
</dbReference>
<proteinExistence type="predicted"/>
<evidence type="ECO:0000259" key="1">
    <source>
        <dbReference type="Pfam" id="PF02518"/>
    </source>
</evidence>
<organism evidence="2">
    <name type="scientific">anaerobic digester metagenome</name>
    <dbReference type="NCBI Taxonomy" id="1263854"/>
    <lineage>
        <taxon>unclassified sequences</taxon>
        <taxon>metagenomes</taxon>
        <taxon>ecological metagenomes</taxon>
    </lineage>
</organism>
<dbReference type="AlphaFoldDB" id="A0A485LX85"/>
<evidence type="ECO:0000313" key="2">
    <source>
        <dbReference type="EMBL" id="VFU11913.1"/>
    </source>
</evidence>
<dbReference type="EC" id="2.7.11.1" evidence="2"/>
<accession>A0A485LX85</accession>
<dbReference type="Pfam" id="PF02518">
    <property type="entry name" value="HATPase_c"/>
    <property type="match status" value="1"/>
</dbReference>
<sequence>MESRKKPLSDEDFIKSLEGVYHIQGRDFVDAGIVSSEVKKSLQGKGIPESIIRRVAVITFEAEINIISYAQQGTIQLFIEPDAVIIEANDIGPGIADIDLALQEGYSTADDSIRELGFGAGMGLNNIKKFSDVFELTSDVGQGTHLKSIVKLSG</sequence>